<accession>A0A2J0VJL6</accession>
<dbReference type="SUPFAM" id="SSF52788">
    <property type="entry name" value="Phosphotyrosine protein phosphatases I"/>
    <property type="match status" value="1"/>
</dbReference>
<dbReference type="InterPro" id="IPR036196">
    <property type="entry name" value="Ptyr_pPase_sf"/>
</dbReference>
<dbReference type="RefSeq" id="WP_072167338.1">
    <property type="nucleotide sequence ID" value="NZ_CBCPIZ010000007.1"/>
</dbReference>
<evidence type="ECO:0000256" key="1">
    <source>
        <dbReference type="ARBA" id="ARBA00022849"/>
    </source>
</evidence>
<dbReference type="EMBL" id="NEQV01000004">
    <property type="protein sequence ID" value="PJL28096.1"/>
    <property type="molecule type" value="Genomic_DNA"/>
</dbReference>
<protein>
    <submittedName>
        <fullName evidence="4">ArsR family transcriptional regulator</fullName>
    </submittedName>
    <submittedName>
        <fullName evidence="3">Arsenate reductase ArsC</fullName>
    </submittedName>
</protein>
<dbReference type="InterPro" id="IPR023485">
    <property type="entry name" value="Ptyr_pPase"/>
</dbReference>
<evidence type="ECO:0000313" key="4">
    <source>
        <dbReference type="EMBL" id="PJL28096.1"/>
    </source>
</evidence>
<dbReference type="Pfam" id="PF01451">
    <property type="entry name" value="LMWPc"/>
    <property type="match status" value="1"/>
</dbReference>
<reference evidence="4 5" key="1">
    <citation type="journal article" date="2017" name="Front. Microbiol.">
        <title>Double-Face Meets the Bacterial World: The Opportunistic Pathogen Stenotrophomonas maltophilia.</title>
        <authorList>
            <person name="Lira F."/>
            <person name="Berg G."/>
            <person name="Martinez J.L."/>
        </authorList>
    </citation>
    <scope>NUCLEOTIDE SEQUENCE [LARGE SCALE GENOMIC DNA]</scope>
    <source>
        <strain evidence="4 5">EA1</strain>
    </source>
</reference>
<dbReference type="OrthoDB" id="9793058at2"/>
<sequence length="177" mass="18638">MRPLNVLFLCTGNSARSILAEALASHLGRERIRAYSAGSHPKGVVHPVALQVLSEIGFDVAGLSSKPWDAFAGPEAPQMDLIVTVCDRAAGEACPVWPGHPATAHWGIPDPAAVQGSADQVHKAFLSTLHQLQHRLGLLLALKPEALDRMALQSQVRALGNGAEAHAPDNTGEASPM</sequence>
<name>A0A2J0VJL6_STEMA</name>
<dbReference type="CDD" id="cd16345">
    <property type="entry name" value="LMWP_ArsC"/>
    <property type="match status" value="1"/>
</dbReference>
<evidence type="ECO:0000313" key="6">
    <source>
        <dbReference type="Proteomes" id="UP000234414"/>
    </source>
</evidence>
<proteinExistence type="predicted"/>
<dbReference type="PANTHER" id="PTHR43428">
    <property type="entry name" value="ARSENATE REDUCTASE"/>
    <property type="match status" value="1"/>
</dbReference>
<dbReference type="GO" id="GO:0046685">
    <property type="term" value="P:response to arsenic-containing substance"/>
    <property type="evidence" value="ECO:0007669"/>
    <property type="project" value="UniProtKB-KW"/>
</dbReference>
<reference evidence="3 6" key="2">
    <citation type="submission" date="2017-12" db="EMBL/GenBank/DDBJ databases">
        <title>Complete Genome Sequence of Stenotrophomonas maltophilia CSM2.</title>
        <authorList>
            <person name="Castro-Jaimes S."/>
            <person name="Lopez-Leal G."/>
            <person name="Barberena Jonas C."/>
            <person name="Bustos P."/>
            <person name="Perez-Oseguera A."/>
            <person name="Cevallos M.A."/>
        </authorList>
    </citation>
    <scope>NUCLEOTIDE SEQUENCE [LARGE SCALE GENOMIC DNA]</scope>
    <source>
        <strain evidence="3 6">CSM2</strain>
    </source>
</reference>
<organism evidence="4 5">
    <name type="scientific">Stenotrophomonas maltophilia</name>
    <name type="common">Pseudomonas maltophilia</name>
    <name type="synonym">Xanthomonas maltophilia</name>
    <dbReference type="NCBI Taxonomy" id="40324"/>
    <lineage>
        <taxon>Bacteria</taxon>
        <taxon>Pseudomonadati</taxon>
        <taxon>Pseudomonadota</taxon>
        <taxon>Gammaproteobacteria</taxon>
        <taxon>Lysobacterales</taxon>
        <taxon>Lysobacteraceae</taxon>
        <taxon>Stenotrophomonas</taxon>
        <taxon>Stenotrophomonas maltophilia group</taxon>
    </lineage>
</organism>
<dbReference type="Proteomes" id="UP000234414">
    <property type="component" value="Chromosome"/>
</dbReference>
<evidence type="ECO:0000313" key="3">
    <source>
        <dbReference type="EMBL" id="AUI09372.1"/>
    </source>
</evidence>
<dbReference type="Gene3D" id="3.40.50.2300">
    <property type="match status" value="1"/>
</dbReference>
<keyword evidence="1" id="KW-0059">Arsenical resistance</keyword>
<dbReference type="EMBL" id="CP025298">
    <property type="protein sequence ID" value="AUI09372.1"/>
    <property type="molecule type" value="Genomic_DNA"/>
</dbReference>
<feature type="domain" description="Phosphotyrosine protein phosphatase I" evidence="2">
    <location>
        <begin position="4"/>
        <end position="142"/>
    </location>
</feature>
<dbReference type="SMART" id="SM00226">
    <property type="entry name" value="LMWPc"/>
    <property type="match status" value="1"/>
</dbReference>
<evidence type="ECO:0000259" key="2">
    <source>
        <dbReference type="SMART" id="SM00226"/>
    </source>
</evidence>
<dbReference type="Proteomes" id="UP000230167">
    <property type="component" value="Unassembled WGS sequence"/>
</dbReference>
<dbReference type="AlphaFoldDB" id="A0A2J0VJL6"/>
<gene>
    <name evidence="4" type="ORF">B9Y64_12735</name>
    <name evidence="3" type="ORF">SmaCSM2_20175</name>
</gene>
<dbReference type="PANTHER" id="PTHR43428:SF1">
    <property type="entry name" value="ARSENATE REDUCTASE"/>
    <property type="match status" value="1"/>
</dbReference>
<evidence type="ECO:0000313" key="5">
    <source>
        <dbReference type="Proteomes" id="UP000230167"/>
    </source>
</evidence>